<keyword evidence="6" id="KW-1185">Reference proteome</keyword>
<dbReference type="InterPro" id="IPR036427">
    <property type="entry name" value="Bromodomain-like_sf"/>
</dbReference>
<feature type="compositionally biased region" description="Basic and acidic residues" evidence="3">
    <location>
        <begin position="107"/>
        <end position="133"/>
    </location>
</feature>
<dbReference type="PROSITE" id="PS50014">
    <property type="entry name" value="BROMODOMAIN_2"/>
    <property type="match status" value="1"/>
</dbReference>
<comment type="caution">
    <text evidence="5">The sequence shown here is derived from an EMBL/GenBank/DDBJ whole genome shotgun (WGS) entry which is preliminary data.</text>
</comment>
<sequence length="604" mass="66758">MGKVPTSDAPEMKIKKKKGRPLKNPHLSTPPKPPTSNLTNRRSTRRNPNHLNSSPQPEFDEDEDDDERKEKKIKLVVRLPQSDEQNRLHSQEIDSGSGPGSDSDPDSGDRDGCAKKRKINDVDRGSDDGVSDQEKMVVKGTDNSAHGSQLESGPTTPLPDKKLLIFILDRLQKKDTYGVFSEPVDPNELPDYFEIIEQPMDFGTVRKKLDNGVYKSLEELEVDVLLICSNAMQYNTAETVYYRQARTIQDLAKRDFINLKHEGDDGELQPKVVRRGRPPNSKNQKKLLETSPVDRVGNEQSSGATLAKEEYKATGSNSYNLRKGPALNRFRSADPYVSYGSRNGENYSELMVDWNNEFPASILRADMKYGKKQFTVDENRRDTYSQFSSLSSGNNLLVLSNSVGNMKRLVPVGLQETLVYARSLARYAANLGPVAWKLASRKIEAILPAGVQYGPGWVGDKETPSQTSLSFLTENHRLLSNSSSTTTPSAAVVRKLNSQNGFNVKVKTETPGNDLSSAHSLSTNHIVPEPAKLMGSENSLPPPPGYQMHGKEDLPLPVQHRHINNNNISGAPDLNIRVPAGSPSSSSLQQIGSPPQQPDLALQL</sequence>
<evidence type="ECO:0000259" key="4">
    <source>
        <dbReference type="PROSITE" id="PS50014"/>
    </source>
</evidence>
<evidence type="ECO:0000256" key="1">
    <source>
        <dbReference type="ARBA" id="ARBA00023117"/>
    </source>
</evidence>
<dbReference type="CDD" id="cd04369">
    <property type="entry name" value="Bromodomain"/>
    <property type="match status" value="1"/>
</dbReference>
<feature type="region of interest" description="Disordered" evidence="3">
    <location>
        <begin position="562"/>
        <end position="604"/>
    </location>
</feature>
<feature type="compositionally biased region" description="Low complexity" evidence="3">
    <location>
        <begin position="582"/>
        <end position="594"/>
    </location>
</feature>
<dbReference type="SMART" id="SM00297">
    <property type="entry name" value="BROMO"/>
    <property type="match status" value="1"/>
</dbReference>
<evidence type="ECO:0000313" key="5">
    <source>
        <dbReference type="EMBL" id="KAL3621540.1"/>
    </source>
</evidence>
<evidence type="ECO:0000313" key="6">
    <source>
        <dbReference type="Proteomes" id="UP001632038"/>
    </source>
</evidence>
<feature type="domain" description="Bromo" evidence="4">
    <location>
        <begin position="172"/>
        <end position="242"/>
    </location>
</feature>
<dbReference type="AlphaFoldDB" id="A0ABD3BVK7"/>
<feature type="region of interest" description="Disordered" evidence="3">
    <location>
        <begin position="1"/>
        <end position="133"/>
    </location>
</feature>
<reference evidence="6" key="1">
    <citation type="journal article" date="2024" name="IScience">
        <title>Strigolactones Initiate the Formation of Haustorium-like Structures in Castilleja.</title>
        <authorList>
            <person name="Buerger M."/>
            <person name="Peterson D."/>
            <person name="Chory J."/>
        </authorList>
    </citation>
    <scope>NUCLEOTIDE SEQUENCE [LARGE SCALE GENOMIC DNA]</scope>
</reference>
<dbReference type="PANTHER" id="PTHR22881">
    <property type="entry name" value="BROMODOMAIN CONTAINING PROTEIN"/>
    <property type="match status" value="1"/>
</dbReference>
<dbReference type="EMBL" id="JAVIJP010000066">
    <property type="protein sequence ID" value="KAL3621540.1"/>
    <property type="molecule type" value="Genomic_DNA"/>
</dbReference>
<dbReference type="Pfam" id="PF00439">
    <property type="entry name" value="Bromodomain"/>
    <property type="match status" value="1"/>
</dbReference>
<organism evidence="5 6">
    <name type="scientific">Castilleja foliolosa</name>
    <dbReference type="NCBI Taxonomy" id="1961234"/>
    <lineage>
        <taxon>Eukaryota</taxon>
        <taxon>Viridiplantae</taxon>
        <taxon>Streptophyta</taxon>
        <taxon>Embryophyta</taxon>
        <taxon>Tracheophyta</taxon>
        <taxon>Spermatophyta</taxon>
        <taxon>Magnoliopsida</taxon>
        <taxon>eudicotyledons</taxon>
        <taxon>Gunneridae</taxon>
        <taxon>Pentapetalae</taxon>
        <taxon>asterids</taxon>
        <taxon>lamiids</taxon>
        <taxon>Lamiales</taxon>
        <taxon>Orobanchaceae</taxon>
        <taxon>Pedicularideae</taxon>
        <taxon>Castillejinae</taxon>
        <taxon>Castilleja</taxon>
    </lineage>
</organism>
<accession>A0ABD3BVK7</accession>
<dbReference type="InterPro" id="IPR051831">
    <property type="entry name" value="Bromodomain_contain_prot"/>
</dbReference>
<dbReference type="PRINTS" id="PR00503">
    <property type="entry name" value="BROMODOMAIN"/>
</dbReference>
<dbReference type="InterPro" id="IPR001487">
    <property type="entry name" value="Bromodomain"/>
</dbReference>
<gene>
    <name evidence="5" type="ORF">CASFOL_036452</name>
</gene>
<name>A0ABD3BVK7_9LAMI</name>
<keyword evidence="1 2" id="KW-0103">Bromodomain</keyword>
<dbReference type="PANTHER" id="PTHR22881:SF11">
    <property type="entry name" value="BROMODOMAIN-CONTAINING PROTEIN DDB_G0270170-LIKE ISOFORM X1"/>
    <property type="match status" value="1"/>
</dbReference>
<proteinExistence type="predicted"/>
<feature type="compositionally biased region" description="Acidic residues" evidence="3">
    <location>
        <begin position="58"/>
        <end position="67"/>
    </location>
</feature>
<dbReference type="SUPFAM" id="SSF47370">
    <property type="entry name" value="Bromodomain"/>
    <property type="match status" value="1"/>
</dbReference>
<feature type="compositionally biased region" description="Basic residues" evidence="3">
    <location>
        <begin position="14"/>
        <end position="23"/>
    </location>
</feature>
<feature type="region of interest" description="Disordered" evidence="3">
    <location>
        <begin position="267"/>
        <end position="310"/>
    </location>
</feature>
<dbReference type="PROSITE" id="PS00633">
    <property type="entry name" value="BROMODOMAIN_1"/>
    <property type="match status" value="1"/>
</dbReference>
<evidence type="ECO:0000256" key="2">
    <source>
        <dbReference type="PROSITE-ProRule" id="PRU00035"/>
    </source>
</evidence>
<dbReference type="Proteomes" id="UP001632038">
    <property type="component" value="Unassembled WGS sequence"/>
</dbReference>
<evidence type="ECO:0000256" key="3">
    <source>
        <dbReference type="SAM" id="MobiDB-lite"/>
    </source>
</evidence>
<dbReference type="InterPro" id="IPR018359">
    <property type="entry name" value="Bromodomain_CS"/>
</dbReference>
<dbReference type="Gene3D" id="1.20.920.10">
    <property type="entry name" value="Bromodomain-like"/>
    <property type="match status" value="1"/>
</dbReference>
<protein>
    <recommendedName>
        <fullName evidence="4">Bromo domain-containing protein</fullName>
    </recommendedName>
</protein>